<evidence type="ECO:0000256" key="1">
    <source>
        <dbReference type="SAM" id="SignalP"/>
    </source>
</evidence>
<feature type="signal peptide" evidence="1">
    <location>
        <begin position="1"/>
        <end position="19"/>
    </location>
</feature>
<evidence type="ECO:0000313" key="3">
    <source>
        <dbReference type="Proteomes" id="UP001284654"/>
    </source>
</evidence>
<protein>
    <submittedName>
        <fullName evidence="2">Uncharacterized protein</fullName>
    </submittedName>
</protein>
<reference evidence="2" key="1">
    <citation type="submission" date="2023-10" db="EMBL/GenBank/DDBJ databases">
        <authorList>
            <person name="Sykes E.M.E."/>
            <person name="Khan I.U.H."/>
            <person name="Kumar A."/>
        </authorList>
    </citation>
    <scope>NUCLEOTIDE SEQUENCE</scope>
    <source>
        <strain evidence="2">IK5</strain>
    </source>
</reference>
<comment type="caution">
    <text evidence="2">The sequence shown here is derived from an EMBL/GenBank/DDBJ whole genome shotgun (WGS) entry which is preliminary data.</text>
</comment>
<gene>
    <name evidence="2" type="ORF">MSG88_15495</name>
</gene>
<dbReference type="Proteomes" id="UP001284654">
    <property type="component" value="Unassembled WGS sequence"/>
</dbReference>
<feature type="chain" id="PRO_5043779393" evidence="1">
    <location>
        <begin position="20"/>
        <end position="148"/>
    </location>
</feature>
<organism evidence="2 3">
    <name type="scientific">Acinetobacter indicus</name>
    <dbReference type="NCBI Taxonomy" id="756892"/>
    <lineage>
        <taxon>Bacteria</taxon>
        <taxon>Pseudomonadati</taxon>
        <taxon>Pseudomonadota</taxon>
        <taxon>Gammaproteobacteria</taxon>
        <taxon>Moraxellales</taxon>
        <taxon>Moraxellaceae</taxon>
        <taxon>Acinetobacter</taxon>
    </lineage>
</organism>
<dbReference type="AlphaFoldDB" id="A0AAW8Z568"/>
<keyword evidence="1" id="KW-0732">Signal</keyword>
<dbReference type="RefSeq" id="WP_317306883.1">
    <property type="nucleotide sequence ID" value="NZ_JAWJYY010000005.1"/>
</dbReference>
<evidence type="ECO:0000313" key="2">
    <source>
        <dbReference type="EMBL" id="MDV4317121.1"/>
    </source>
</evidence>
<name>A0AAW8Z568_9GAMM</name>
<dbReference type="EMBL" id="JAWJYY010000005">
    <property type="protein sequence ID" value="MDV4317121.1"/>
    <property type="molecule type" value="Genomic_DNA"/>
</dbReference>
<sequence length="148" mass="16583">MEKLFLGLASLIVSSASFADCFITYSANDSLTKLIAEKGFNFDGYDKLCKRLNANDAGVAFKTVTQISPYQTTAGVVLSMYPKGNKYKGVTFESVNWLSYTQERTTTAQNQELYSLTMYALQDLANTVNEDKLKRMLIEVNEIRKATK</sequence>
<proteinExistence type="predicted"/>
<accession>A0AAW8Z568</accession>